<proteinExistence type="predicted"/>
<dbReference type="PANTHER" id="PTHR30383:SF29">
    <property type="entry name" value="SGNH HYDROLASE-TYPE ESTERASE DOMAIN-CONTAINING PROTEIN"/>
    <property type="match status" value="1"/>
</dbReference>
<dbReference type="CDD" id="cd01825">
    <property type="entry name" value="SGNH_hydrolase_peri1"/>
    <property type="match status" value="1"/>
</dbReference>
<gene>
    <name evidence="4" type="ORF">BN1804_02678</name>
</gene>
<evidence type="ECO:0000313" key="4">
    <source>
        <dbReference type="EMBL" id="CRL63810.1"/>
    </source>
</evidence>
<feature type="domain" description="Peptidoglycan O-acetylesterase N-terminal" evidence="3">
    <location>
        <begin position="105"/>
        <end position="211"/>
    </location>
</feature>
<name>A0A0G4QD74_9GAMM</name>
<keyword evidence="4" id="KW-0378">Hydrolase</keyword>
<feature type="signal peptide" evidence="1">
    <location>
        <begin position="1"/>
        <end position="30"/>
    </location>
</feature>
<dbReference type="RefSeq" id="WP_072064424.1">
    <property type="nucleotide sequence ID" value="NZ_CAXOKJ010000011.1"/>
</dbReference>
<sequence precursor="true">MKQITHILKRKTLISSSIILALVSLLVACNQDTEKTVKLPTPSVLPADGSRQLYNYHDPHFADFVKKLQQGRQTVHIVQLGDSHTAADFFSGKLRERFQADYGNGGIGFIPPTNVAGQRIANVQYQSDKKAWTLLSSRKDSDPDFPLGGFISEPQAKWAKLQLSENPITQQRYQLQALYKTPTTAQVNVQSSTSKVLSLSQTQGKWQFSTPTTMTFPVSITVNKNQPVKLGGWLITNQQPGVMLSSLGINGATINMMDKWGAQWTETLGQLHPDMVILAYGTNEAFNDTFDLIAYRQQLTDKIRQIRQQAPNSTILLIGPSDSVKNKEAPDCRSQQPQWLSDIIRIQKEVAQQEKTLFWDWRDYMGGECSIKVWALYDLARPDGVHLSREGYESSANTLYSQLNTLINKS</sequence>
<evidence type="ECO:0000256" key="1">
    <source>
        <dbReference type="SAM" id="SignalP"/>
    </source>
</evidence>
<feature type="domain" description="SGNH hydrolase-type esterase" evidence="2">
    <location>
        <begin position="244"/>
        <end position="393"/>
    </location>
</feature>
<dbReference type="EMBL" id="CVRY01000005">
    <property type="protein sequence ID" value="CRL63810.1"/>
    <property type="molecule type" value="Genomic_DNA"/>
</dbReference>
<accession>A0A0G4QD74</accession>
<dbReference type="InterPro" id="IPR013830">
    <property type="entry name" value="SGNH_hydro"/>
</dbReference>
<organism evidence="4 5">
    <name type="scientific">Proteus penneri</name>
    <dbReference type="NCBI Taxonomy" id="102862"/>
    <lineage>
        <taxon>Bacteria</taxon>
        <taxon>Pseudomonadati</taxon>
        <taxon>Pseudomonadota</taxon>
        <taxon>Gammaproteobacteria</taxon>
        <taxon>Enterobacterales</taxon>
        <taxon>Morganellaceae</taxon>
        <taxon>Proteus</taxon>
    </lineage>
</organism>
<dbReference type="Proteomes" id="UP000183920">
    <property type="component" value="Unassembled WGS sequence"/>
</dbReference>
<dbReference type="Gene3D" id="2.60.120.1360">
    <property type="match status" value="1"/>
</dbReference>
<dbReference type="Pfam" id="PF13472">
    <property type="entry name" value="Lipase_GDSL_2"/>
    <property type="match status" value="1"/>
</dbReference>
<keyword evidence="1" id="KW-0732">Signal</keyword>
<dbReference type="InterPro" id="IPR036514">
    <property type="entry name" value="SGNH_hydro_sf"/>
</dbReference>
<dbReference type="GO" id="GO:0016788">
    <property type="term" value="F:hydrolase activity, acting on ester bonds"/>
    <property type="evidence" value="ECO:0007669"/>
    <property type="project" value="UniProtKB-ARBA"/>
</dbReference>
<evidence type="ECO:0000259" key="3">
    <source>
        <dbReference type="Pfam" id="PF22753"/>
    </source>
</evidence>
<reference evidence="5" key="1">
    <citation type="submission" date="2015-06" db="EMBL/GenBank/DDBJ databases">
        <authorList>
            <person name="Urmite Genomes"/>
        </authorList>
    </citation>
    <scope>NUCLEOTIDE SEQUENCE [LARGE SCALE GENOMIC DNA]</scope>
    <source>
        <strain evidence="5">CSUR P1867</strain>
    </source>
</reference>
<dbReference type="SUPFAM" id="SSF52266">
    <property type="entry name" value="SGNH hydrolase"/>
    <property type="match status" value="1"/>
</dbReference>
<dbReference type="PANTHER" id="PTHR30383">
    <property type="entry name" value="THIOESTERASE 1/PROTEASE 1/LYSOPHOSPHOLIPASE L1"/>
    <property type="match status" value="1"/>
</dbReference>
<dbReference type="GeneID" id="76524312"/>
<dbReference type="Pfam" id="PF22753">
    <property type="entry name" value="Ape1_N"/>
    <property type="match status" value="1"/>
</dbReference>
<evidence type="ECO:0000313" key="5">
    <source>
        <dbReference type="Proteomes" id="UP000183920"/>
    </source>
</evidence>
<dbReference type="AlphaFoldDB" id="A0A0G4QD74"/>
<dbReference type="InterPro" id="IPR051532">
    <property type="entry name" value="Ester_Hydrolysis_Enzymes"/>
</dbReference>
<protein>
    <submittedName>
        <fullName evidence="4">GDSL-like Lipase/Acylhydrolase</fullName>
    </submittedName>
</protein>
<feature type="chain" id="PRO_5005196069" evidence="1">
    <location>
        <begin position="31"/>
        <end position="410"/>
    </location>
</feature>
<dbReference type="Gene3D" id="3.40.50.1110">
    <property type="entry name" value="SGNH hydrolase"/>
    <property type="match status" value="1"/>
</dbReference>
<dbReference type="InterPro" id="IPR055041">
    <property type="entry name" value="Ape1_N"/>
</dbReference>
<dbReference type="PROSITE" id="PS51257">
    <property type="entry name" value="PROKAR_LIPOPROTEIN"/>
    <property type="match status" value="1"/>
</dbReference>
<evidence type="ECO:0000259" key="2">
    <source>
        <dbReference type="Pfam" id="PF13472"/>
    </source>
</evidence>